<keyword evidence="1" id="KW-0472">Membrane</keyword>
<dbReference type="EMBL" id="JBHTCO010000007">
    <property type="protein sequence ID" value="MFC7393010.1"/>
    <property type="molecule type" value="Genomic_DNA"/>
</dbReference>
<evidence type="ECO:0000256" key="1">
    <source>
        <dbReference type="SAM" id="Phobius"/>
    </source>
</evidence>
<feature type="transmembrane region" description="Helical" evidence="1">
    <location>
        <begin position="70"/>
        <end position="88"/>
    </location>
</feature>
<accession>A0ABW2PWG1</accession>
<reference evidence="3" key="1">
    <citation type="journal article" date="2019" name="Int. J. Syst. Evol. Microbiol.">
        <title>The Global Catalogue of Microorganisms (GCM) 10K type strain sequencing project: providing services to taxonomists for standard genome sequencing and annotation.</title>
        <authorList>
            <consortium name="The Broad Institute Genomics Platform"/>
            <consortium name="The Broad Institute Genome Sequencing Center for Infectious Disease"/>
            <person name="Wu L."/>
            <person name="Ma J."/>
        </authorList>
    </citation>
    <scope>NUCLEOTIDE SEQUENCE [LARGE SCALE GENOMIC DNA]</scope>
    <source>
        <strain evidence="3">CGMCC 1.16305</strain>
    </source>
</reference>
<feature type="transmembrane region" description="Helical" evidence="1">
    <location>
        <begin position="40"/>
        <end position="58"/>
    </location>
</feature>
<sequence>MNNKNEDQKEFGIGLALAFILLAMFIYLNHDYLGNKDLSYIISAILISVGTIGLGTELESENKKFGFDNLGIGLGLLVIWALLHYYFPYTLINWVISFLLFFAFVGIFSGIVSLLVKLVNTRSGKSLIYKLPVIITQIGTAVLTVYQIMKKLNLL</sequence>
<feature type="transmembrane region" description="Helical" evidence="1">
    <location>
        <begin position="128"/>
        <end position="149"/>
    </location>
</feature>
<comment type="caution">
    <text evidence="2">The sequence shown here is derived from an EMBL/GenBank/DDBJ whole genome shotgun (WGS) entry which is preliminary data.</text>
</comment>
<name>A0ABW2PWG1_9BACL</name>
<organism evidence="2 3">
    <name type="scientific">Scopulibacillus cellulosilyticus</name>
    <dbReference type="NCBI Taxonomy" id="2665665"/>
    <lineage>
        <taxon>Bacteria</taxon>
        <taxon>Bacillati</taxon>
        <taxon>Bacillota</taxon>
        <taxon>Bacilli</taxon>
        <taxon>Bacillales</taxon>
        <taxon>Sporolactobacillaceae</taxon>
        <taxon>Scopulibacillus</taxon>
    </lineage>
</organism>
<feature type="transmembrane region" description="Helical" evidence="1">
    <location>
        <begin position="12"/>
        <end position="28"/>
    </location>
</feature>
<proteinExistence type="predicted"/>
<dbReference type="RefSeq" id="WP_380965447.1">
    <property type="nucleotide sequence ID" value="NZ_JBHTCO010000007.1"/>
</dbReference>
<feature type="transmembrane region" description="Helical" evidence="1">
    <location>
        <begin position="94"/>
        <end position="116"/>
    </location>
</feature>
<evidence type="ECO:0000313" key="2">
    <source>
        <dbReference type="EMBL" id="MFC7393010.1"/>
    </source>
</evidence>
<evidence type="ECO:0000313" key="3">
    <source>
        <dbReference type="Proteomes" id="UP001596505"/>
    </source>
</evidence>
<dbReference type="Proteomes" id="UP001596505">
    <property type="component" value="Unassembled WGS sequence"/>
</dbReference>
<protein>
    <submittedName>
        <fullName evidence="2">Uncharacterized protein</fullName>
    </submittedName>
</protein>
<keyword evidence="1" id="KW-0812">Transmembrane</keyword>
<keyword evidence="1" id="KW-1133">Transmembrane helix</keyword>
<keyword evidence="3" id="KW-1185">Reference proteome</keyword>
<gene>
    <name evidence="2" type="ORF">ACFQRG_08440</name>
</gene>